<accession>A0A2Y8ZZK5</accession>
<dbReference type="InterPro" id="IPR019692">
    <property type="entry name" value="CFP-6_PH"/>
</dbReference>
<evidence type="ECO:0000256" key="1">
    <source>
        <dbReference type="SAM" id="Phobius"/>
    </source>
</evidence>
<proteinExistence type="predicted"/>
<organism evidence="3 4">
    <name type="scientific">Georgenia satyanarayanai</name>
    <dbReference type="NCBI Taxonomy" id="860221"/>
    <lineage>
        <taxon>Bacteria</taxon>
        <taxon>Bacillati</taxon>
        <taxon>Actinomycetota</taxon>
        <taxon>Actinomycetes</taxon>
        <taxon>Micrococcales</taxon>
        <taxon>Bogoriellaceae</taxon>
        <taxon>Georgenia</taxon>
    </lineage>
</organism>
<dbReference type="Proteomes" id="UP000250222">
    <property type="component" value="Unassembled WGS sequence"/>
</dbReference>
<keyword evidence="1" id="KW-0812">Transmembrane</keyword>
<dbReference type="Pfam" id="PF10756">
    <property type="entry name" value="bPH_6"/>
    <property type="match status" value="1"/>
</dbReference>
<keyword evidence="1" id="KW-1133">Transmembrane helix</keyword>
<feature type="domain" description="Low molecular weight protein antigen 6 PH" evidence="2">
    <location>
        <begin position="78"/>
        <end position="150"/>
    </location>
</feature>
<feature type="transmembrane region" description="Helical" evidence="1">
    <location>
        <begin position="26"/>
        <end position="49"/>
    </location>
</feature>
<name>A0A2Y8ZZK5_9MICO</name>
<dbReference type="AlphaFoldDB" id="A0A2Y8ZZK5"/>
<sequence>MGPDDDRPREDERLPSEESWRVGRPWAAVLFLVVAALYIAVTVPGLLGGDGVADRGWRRWIPLPAAAAFLFVAAEEFRRRVAVDAEGVHLVALFRRKTYPWHEVAEVREGRPTLFGDRFVYLLRYGAKHVELPNSGGRLRLLQRWHAATADR</sequence>
<keyword evidence="1" id="KW-0472">Membrane</keyword>
<gene>
    <name evidence="3" type="ORF">SAMN05216184_101672</name>
</gene>
<evidence type="ECO:0000313" key="4">
    <source>
        <dbReference type="Proteomes" id="UP000250222"/>
    </source>
</evidence>
<dbReference type="EMBL" id="UETB01000001">
    <property type="protein sequence ID" value="SSA37036.1"/>
    <property type="molecule type" value="Genomic_DNA"/>
</dbReference>
<evidence type="ECO:0000313" key="3">
    <source>
        <dbReference type="EMBL" id="SSA37036.1"/>
    </source>
</evidence>
<keyword evidence="4" id="KW-1185">Reference proteome</keyword>
<evidence type="ECO:0000259" key="2">
    <source>
        <dbReference type="Pfam" id="PF10756"/>
    </source>
</evidence>
<reference evidence="3 4" key="1">
    <citation type="submission" date="2016-10" db="EMBL/GenBank/DDBJ databases">
        <authorList>
            <person name="Cai Z."/>
        </authorList>
    </citation>
    <scope>NUCLEOTIDE SEQUENCE [LARGE SCALE GENOMIC DNA]</scope>
    <source>
        <strain evidence="3 4">CGMCC 1.10826</strain>
    </source>
</reference>
<protein>
    <submittedName>
        <fullName evidence="3">PH domain-containing protein</fullName>
    </submittedName>
</protein>
<dbReference type="RefSeq" id="WP_110851132.1">
    <property type="nucleotide sequence ID" value="NZ_QKLZ01000001.1"/>
</dbReference>
<dbReference type="OrthoDB" id="4248771at2"/>